<dbReference type="SMART" id="SM00165">
    <property type="entry name" value="UBA"/>
    <property type="match status" value="1"/>
</dbReference>
<dbReference type="Pfam" id="PF22562">
    <property type="entry name" value="UBA_7"/>
    <property type="match status" value="1"/>
</dbReference>
<sequence>IEQHSFAFDTYIRLKRIFIEHKFVRIMGVVSVHGDSDWNAQMQRAGGKLVVVDFSAVWCGPCQHIKPVYHQLSDQYHDVVFLEVDEAQNRSLIGALGVRGFPTFHFYVNQSKVDELVGADPNQLRAKIEQWRQSAFNPFASPGVTLGASSGSSAKPLSAAEAREARLKRFNNVSLVPNVPTPASAAPAAAAPAVPDSNVVCDPVTGVCRSKDDDVEMKEESGEMGPPPVNEELLTQLKEMGFDDLRSRKALLATDNQGLEMAINWLGDHQDDADIDEPIKFVDLSKAAPKRELTPDEKAAKVEELKARIAKKRSEREEQEKLDQRTNELKRRTEGQGMQEAREEIEAIQRKIAAEKMKKDKEDAKRERERLRKQLEMDKRERQARGGRLGGPPIDVAPIDVSSKKEEEAEKKSSVLTPKEQIVKNVGILKKYRVGNDGLTALKTLNVYVKNLIEKPEEEKFRIINLENAAFRKRVASLVGGVAFLKSLGYEKDEADGNLKLSVENRDMELLQYARTQLQGAIAELSN</sequence>
<feature type="compositionally biased region" description="Basic and acidic residues" evidence="1">
    <location>
        <begin position="374"/>
        <end position="384"/>
    </location>
</feature>
<dbReference type="HOGENOM" id="CLU_541328_0_0_1"/>
<dbReference type="Gene3D" id="1.10.8.10">
    <property type="entry name" value="DNA helicase RuvA subunit, C-terminal domain"/>
    <property type="match status" value="1"/>
</dbReference>
<dbReference type="InterPro" id="IPR009060">
    <property type="entry name" value="UBA-like_sf"/>
</dbReference>
<feature type="non-terminal residue" evidence="4">
    <location>
        <position position="1"/>
    </location>
</feature>
<evidence type="ECO:0000256" key="1">
    <source>
        <dbReference type="SAM" id="MobiDB-lite"/>
    </source>
</evidence>
<dbReference type="InterPro" id="IPR017937">
    <property type="entry name" value="Thioredoxin_CS"/>
</dbReference>
<dbReference type="Pfam" id="PF00085">
    <property type="entry name" value="Thioredoxin"/>
    <property type="match status" value="1"/>
</dbReference>
<proteinExistence type="predicted"/>
<evidence type="ECO:0008006" key="6">
    <source>
        <dbReference type="Google" id="ProtNLM"/>
    </source>
</evidence>
<dbReference type="SMART" id="SM00580">
    <property type="entry name" value="PUG"/>
    <property type="match status" value="1"/>
</dbReference>
<dbReference type="Pfam" id="PF09409">
    <property type="entry name" value="PUB"/>
    <property type="match status" value="1"/>
</dbReference>
<evidence type="ECO:0000259" key="3">
    <source>
        <dbReference type="PROSITE" id="PS51352"/>
    </source>
</evidence>
<dbReference type="InterPro" id="IPR015940">
    <property type="entry name" value="UBA"/>
</dbReference>
<dbReference type="PROSITE" id="PS50030">
    <property type="entry name" value="UBA"/>
    <property type="match status" value="1"/>
</dbReference>
<feature type="domain" description="UBA" evidence="2">
    <location>
        <begin position="228"/>
        <end position="269"/>
    </location>
</feature>
<dbReference type="AlphaFoldDB" id="V9F1N7"/>
<dbReference type="Proteomes" id="UP000018721">
    <property type="component" value="Unassembled WGS sequence"/>
</dbReference>
<dbReference type="PANTHER" id="PTHR46713">
    <property type="entry name" value="F13M7.16 PROTEIN"/>
    <property type="match status" value="1"/>
</dbReference>
<evidence type="ECO:0000313" key="5">
    <source>
        <dbReference type="Proteomes" id="UP000018721"/>
    </source>
</evidence>
<organism evidence="4 5">
    <name type="scientific">Phytophthora nicotianae P1569</name>
    <dbReference type="NCBI Taxonomy" id="1317065"/>
    <lineage>
        <taxon>Eukaryota</taxon>
        <taxon>Sar</taxon>
        <taxon>Stramenopiles</taxon>
        <taxon>Oomycota</taxon>
        <taxon>Peronosporomycetes</taxon>
        <taxon>Peronosporales</taxon>
        <taxon>Peronosporaceae</taxon>
        <taxon>Phytophthora</taxon>
    </lineage>
</organism>
<evidence type="ECO:0000259" key="2">
    <source>
        <dbReference type="PROSITE" id="PS50030"/>
    </source>
</evidence>
<feature type="region of interest" description="Disordered" evidence="1">
    <location>
        <begin position="312"/>
        <end position="342"/>
    </location>
</feature>
<dbReference type="InterPro" id="IPR036339">
    <property type="entry name" value="PUB-like_dom_sf"/>
</dbReference>
<dbReference type="InterPro" id="IPR036249">
    <property type="entry name" value="Thioredoxin-like_sf"/>
</dbReference>
<dbReference type="eggNOG" id="KOG2699">
    <property type="taxonomic scope" value="Eukaryota"/>
</dbReference>
<reference evidence="4 5" key="1">
    <citation type="submission" date="2013-11" db="EMBL/GenBank/DDBJ databases">
        <title>The Genome Sequence of Phytophthora parasitica P1569.</title>
        <authorList>
            <consortium name="The Broad Institute Genomics Platform"/>
            <person name="Russ C."/>
            <person name="Tyler B."/>
            <person name="Panabieres F."/>
            <person name="Shan W."/>
            <person name="Tripathy S."/>
            <person name="Grunwald N."/>
            <person name="Machado M."/>
            <person name="Johnson C.S."/>
            <person name="Arredondo F."/>
            <person name="Hong C."/>
            <person name="Coffey M."/>
            <person name="Young S.K."/>
            <person name="Zeng Q."/>
            <person name="Gargeya S."/>
            <person name="Fitzgerald M."/>
            <person name="Abouelleil A."/>
            <person name="Alvarado L."/>
            <person name="Chapman S.B."/>
            <person name="Gainer-Dewar J."/>
            <person name="Goldberg J."/>
            <person name="Griggs A."/>
            <person name="Gujja S."/>
            <person name="Hansen M."/>
            <person name="Howarth C."/>
            <person name="Imamovic A."/>
            <person name="Ireland A."/>
            <person name="Larimer J."/>
            <person name="McCowan C."/>
            <person name="Murphy C."/>
            <person name="Pearson M."/>
            <person name="Poon T.W."/>
            <person name="Priest M."/>
            <person name="Roberts A."/>
            <person name="Saif S."/>
            <person name="Shea T."/>
            <person name="Sykes S."/>
            <person name="Wortman J."/>
            <person name="Nusbaum C."/>
            <person name="Birren B."/>
        </authorList>
    </citation>
    <scope>NUCLEOTIDE SEQUENCE [LARGE SCALE GENOMIC DNA]</scope>
    <source>
        <strain evidence="4 5">P1569</strain>
    </source>
</reference>
<dbReference type="PROSITE" id="PS00194">
    <property type="entry name" value="THIOREDOXIN_1"/>
    <property type="match status" value="1"/>
</dbReference>
<name>V9F1N7_PHYNI</name>
<gene>
    <name evidence="4" type="ORF">F443_09991</name>
</gene>
<dbReference type="SUPFAM" id="SSF143503">
    <property type="entry name" value="PUG domain-like"/>
    <property type="match status" value="1"/>
</dbReference>
<dbReference type="eggNOG" id="KOG0907">
    <property type="taxonomic scope" value="Eukaryota"/>
</dbReference>
<dbReference type="Gene3D" id="1.20.58.2190">
    <property type="match status" value="1"/>
</dbReference>
<evidence type="ECO:0000313" key="4">
    <source>
        <dbReference type="EMBL" id="ETI45445.1"/>
    </source>
</evidence>
<dbReference type="Gene3D" id="3.40.30.10">
    <property type="entry name" value="Glutaredoxin"/>
    <property type="match status" value="1"/>
</dbReference>
<feature type="domain" description="Thioredoxin" evidence="3">
    <location>
        <begin position="17"/>
        <end position="133"/>
    </location>
</feature>
<dbReference type="PROSITE" id="PS51352">
    <property type="entry name" value="THIOREDOXIN_2"/>
    <property type="match status" value="1"/>
</dbReference>
<dbReference type="PANTHER" id="PTHR46713:SF1">
    <property type="entry name" value="F13M7.16 PROTEIN"/>
    <property type="match status" value="1"/>
</dbReference>
<feature type="compositionally biased region" description="Basic and acidic residues" evidence="1">
    <location>
        <begin position="402"/>
        <end position="413"/>
    </location>
</feature>
<keyword evidence="5" id="KW-1185">Reference proteome</keyword>
<protein>
    <recommendedName>
        <fullName evidence="6">Thioredoxin</fullName>
    </recommendedName>
</protein>
<dbReference type="OrthoDB" id="2121326at2759"/>
<dbReference type="SUPFAM" id="SSF52833">
    <property type="entry name" value="Thioredoxin-like"/>
    <property type="match status" value="1"/>
</dbReference>
<accession>V9F1N7</accession>
<dbReference type="InterPro" id="IPR018997">
    <property type="entry name" value="PUB_domain"/>
</dbReference>
<comment type="caution">
    <text evidence="4">The sequence shown here is derived from an EMBL/GenBank/DDBJ whole genome shotgun (WGS) entry which is preliminary data.</text>
</comment>
<dbReference type="CDD" id="cd02947">
    <property type="entry name" value="TRX_family"/>
    <property type="match status" value="1"/>
</dbReference>
<dbReference type="InterPro" id="IPR013766">
    <property type="entry name" value="Thioredoxin_domain"/>
</dbReference>
<dbReference type="EMBL" id="ANIZ01001700">
    <property type="protein sequence ID" value="ETI45445.1"/>
    <property type="molecule type" value="Genomic_DNA"/>
</dbReference>
<feature type="region of interest" description="Disordered" evidence="1">
    <location>
        <begin position="374"/>
        <end position="413"/>
    </location>
</feature>
<dbReference type="SUPFAM" id="SSF46934">
    <property type="entry name" value="UBA-like"/>
    <property type="match status" value="1"/>
</dbReference>